<evidence type="ECO:0000313" key="3">
    <source>
        <dbReference type="Proteomes" id="UP001489902"/>
    </source>
</evidence>
<accession>A0ABZ2WL16</accession>
<evidence type="ECO:0000313" key="2">
    <source>
        <dbReference type="EMBL" id="WZH40935.1"/>
    </source>
</evidence>
<name>A0ABZ2WL16_9HYPO</name>
<feature type="compositionally biased region" description="Basic and acidic residues" evidence="1">
    <location>
        <begin position="286"/>
        <end position="310"/>
    </location>
</feature>
<organism evidence="2 3">
    <name type="scientific">Fusarium acuminatum</name>
    <dbReference type="NCBI Taxonomy" id="5515"/>
    <lineage>
        <taxon>Eukaryota</taxon>
        <taxon>Fungi</taxon>
        <taxon>Dikarya</taxon>
        <taxon>Ascomycota</taxon>
        <taxon>Pezizomycotina</taxon>
        <taxon>Sordariomycetes</taxon>
        <taxon>Hypocreomycetidae</taxon>
        <taxon>Hypocreales</taxon>
        <taxon>Nectriaceae</taxon>
        <taxon>Fusarium</taxon>
        <taxon>Fusarium tricinctum species complex</taxon>
    </lineage>
</organism>
<dbReference type="EMBL" id="CP151260">
    <property type="protein sequence ID" value="WZH40935.1"/>
    <property type="molecule type" value="Genomic_DNA"/>
</dbReference>
<keyword evidence="3" id="KW-1185">Reference proteome</keyword>
<protein>
    <submittedName>
        <fullName evidence="2">Uncharacterized protein</fullName>
    </submittedName>
</protein>
<reference evidence="2 3" key="1">
    <citation type="submission" date="2024-04" db="EMBL/GenBank/DDBJ databases">
        <title>Complete genome sequence of Fusarium acuminatum.</title>
        <authorList>
            <person name="Lan B."/>
        </authorList>
    </citation>
    <scope>NUCLEOTIDE SEQUENCE [LARGE SCALE GENOMIC DNA]</scope>
    <source>
        <strain evidence="2">1A</strain>
    </source>
</reference>
<proteinExistence type="predicted"/>
<feature type="compositionally biased region" description="Polar residues" evidence="1">
    <location>
        <begin position="237"/>
        <end position="246"/>
    </location>
</feature>
<feature type="region of interest" description="Disordered" evidence="1">
    <location>
        <begin position="286"/>
        <end position="321"/>
    </location>
</feature>
<dbReference type="Proteomes" id="UP001489902">
    <property type="component" value="Chromosome 1"/>
</dbReference>
<gene>
    <name evidence="2" type="ORF">QYS62_001874</name>
</gene>
<feature type="region of interest" description="Disordered" evidence="1">
    <location>
        <begin position="204"/>
        <end position="247"/>
    </location>
</feature>
<sequence>MVPPRDDSDIGSRIVFMINLGMKVRNIGIDVCTVAEIFEGAGVRREQARQCWDGMVNRLMYDEFLKATTISNYGGWKSLYTHIEETLALQGKTDNIVCMPASLLASAIAAVAFRKLRPRSGKASQAHRDFTMMFGDMNVIQWLPIAIRVWERTVGRPFIIELDQEVSEPVIHLETREGQRVWIVKTRQQAPNIYESVFRDAIGTNNRDEEDTKPMAVPSNVCDLPLPSVENDERTPSKSTLPSTLDSRIDNDTLREYAREMKKLGKRLSSPERATVKRLRRGISEFADHADKKDQDVGSERNVKESERQFKSGRKSMKTTVPKAKKPFDVYGHYKAL</sequence>
<evidence type="ECO:0000256" key="1">
    <source>
        <dbReference type="SAM" id="MobiDB-lite"/>
    </source>
</evidence>